<dbReference type="Pfam" id="PF03349">
    <property type="entry name" value="Toluene_X"/>
    <property type="match status" value="1"/>
</dbReference>
<evidence type="ECO:0000313" key="9">
    <source>
        <dbReference type="EMBL" id="QJT24103.1"/>
    </source>
</evidence>
<dbReference type="GO" id="GO:0015483">
    <property type="term" value="F:long-chain fatty acid transporting porin activity"/>
    <property type="evidence" value="ECO:0007669"/>
    <property type="project" value="TreeGrafter"/>
</dbReference>
<dbReference type="Gene3D" id="2.40.160.60">
    <property type="entry name" value="Outer membrane protein transport protein (OMPP1/FadL/TodX)"/>
    <property type="match status" value="1"/>
</dbReference>
<keyword evidence="4" id="KW-0812">Transmembrane</keyword>
<protein>
    <submittedName>
        <fullName evidence="9">Fatty acid transporter</fullName>
    </submittedName>
</protein>
<sequence length="396" mass="42986">MKRTLLLLPLATLLSAPTEGAGLYLYETGTNDLGLASAGMAARAQDATVQLVNPAGLSHLEGRHLTLGGQLLYGDVPYDLDDPAEGDVDTVIGWFPAASAYYSQQLDERWSAGLALYGNFGLGLDFGDWAGKQLIKEATLIGLTLQPSIAYRVDEHWSLGAGVGINYGLFALTREGSGGEQKQDDSDWALNAKLGLLYEWNPGSRVGLGYASEVTYHFDIGRDITFSRPNLPGISATIPLSGMVNSPQQLMVSAFHAFAHDWAIMGNLGWQDWSRYNDNQVAVFDRTSSEKGLYQDSYHLAVGLQHDLTPQWTLNGGVAYDSSAYRDQSHTSLTVPSGSALRLGTGVIYAFNAQETLGAGFEYIHMESASVDERSLSGHYPTPALYFFAVNYGKRF</sequence>
<evidence type="ECO:0000256" key="7">
    <source>
        <dbReference type="ARBA" id="ARBA00023237"/>
    </source>
</evidence>
<evidence type="ECO:0000256" key="4">
    <source>
        <dbReference type="ARBA" id="ARBA00022692"/>
    </source>
</evidence>
<accession>A0A6M4YXX0</accession>
<dbReference type="InterPro" id="IPR005017">
    <property type="entry name" value="OMPP1/FadL/TodX"/>
</dbReference>
<feature type="chain" id="PRO_5027084373" evidence="8">
    <location>
        <begin position="22"/>
        <end position="396"/>
    </location>
</feature>
<name>A0A6M4YXX0_AERME</name>
<evidence type="ECO:0000256" key="1">
    <source>
        <dbReference type="ARBA" id="ARBA00004571"/>
    </source>
</evidence>
<dbReference type="RefSeq" id="WP_171277214.1">
    <property type="nucleotide sequence ID" value="NZ_CAWPJG010000001.1"/>
</dbReference>
<dbReference type="GO" id="GO:0009279">
    <property type="term" value="C:cell outer membrane"/>
    <property type="evidence" value="ECO:0007669"/>
    <property type="project" value="UniProtKB-SubCell"/>
</dbReference>
<comment type="similarity">
    <text evidence="2">Belongs to the OmpP1/FadL family.</text>
</comment>
<keyword evidence="3" id="KW-1134">Transmembrane beta strand</keyword>
<dbReference type="PANTHER" id="PTHR35093:SF8">
    <property type="entry name" value="OUTER MEMBRANE PROTEIN NMB0088-RELATED"/>
    <property type="match status" value="1"/>
</dbReference>
<proteinExistence type="inferred from homology"/>
<dbReference type="EMBL" id="CP038441">
    <property type="protein sequence ID" value="QJT24103.1"/>
    <property type="molecule type" value="Genomic_DNA"/>
</dbReference>
<comment type="subcellular location">
    <subcellularLocation>
        <location evidence="1">Cell outer membrane</location>
        <topology evidence="1">Multi-pass membrane protein</topology>
    </subcellularLocation>
</comment>
<dbReference type="Proteomes" id="UP000501427">
    <property type="component" value="Chromosome"/>
</dbReference>
<evidence type="ECO:0000256" key="2">
    <source>
        <dbReference type="ARBA" id="ARBA00008163"/>
    </source>
</evidence>
<evidence type="ECO:0000256" key="8">
    <source>
        <dbReference type="SAM" id="SignalP"/>
    </source>
</evidence>
<evidence type="ECO:0000256" key="5">
    <source>
        <dbReference type="ARBA" id="ARBA00022729"/>
    </source>
</evidence>
<evidence type="ECO:0000256" key="3">
    <source>
        <dbReference type="ARBA" id="ARBA00022452"/>
    </source>
</evidence>
<keyword evidence="6" id="KW-0472">Membrane</keyword>
<evidence type="ECO:0000313" key="10">
    <source>
        <dbReference type="Proteomes" id="UP000501427"/>
    </source>
</evidence>
<keyword evidence="5 8" id="KW-0732">Signal</keyword>
<dbReference type="AlphaFoldDB" id="A0A6M4YXX0"/>
<dbReference type="SUPFAM" id="SSF56935">
    <property type="entry name" value="Porins"/>
    <property type="match status" value="1"/>
</dbReference>
<evidence type="ECO:0000256" key="6">
    <source>
        <dbReference type="ARBA" id="ARBA00023136"/>
    </source>
</evidence>
<organism evidence="9 10">
    <name type="scientific">Aeromonas media</name>
    <dbReference type="NCBI Taxonomy" id="651"/>
    <lineage>
        <taxon>Bacteria</taxon>
        <taxon>Pseudomonadati</taxon>
        <taxon>Pseudomonadota</taxon>
        <taxon>Gammaproteobacteria</taxon>
        <taxon>Aeromonadales</taxon>
        <taxon>Aeromonadaceae</taxon>
        <taxon>Aeromonas</taxon>
    </lineage>
</organism>
<dbReference type="PANTHER" id="PTHR35093">
    <property type="entry name" value="OUTER MEMBRANE PROTEIN NMB0088-RELATED"/>
    <property type="match status" value="1"/>
</dbReference>
<keyword evidence="7" id="KW-0998">Cell outer membrane</keyword>
<gene>
    <name evidence="9" type="ORF">E4184_08505</name>
</gene>
<reference evidence="9 10" key="1">
    <citation type="submission" date="2019-03" db="EMBL/GenBank/DDBJ databases">
        <title>Novel transposon Tn6433 accelerates the dissemination of tet(E) in Aeromonas from aerobic biofilm under oxytetracycline stress.</title>
        <authorList>
            <person name="Shi Y."/>
            <person name="Tian Z."/>
            <person name="Zhang Y."/>
            <person name="Zhang H."/>
            <person name="Yang M."/>
        </authorList>
    </citation>
    <scope>NUCLEOTIDE SEQUENCE [LARGE SCALE GENOMIC DNA]</scope>
    <source>
        <strain evidence="9 10">T0.1-19</strain>
    </source>
</reference>
<feature type="signal peptide" evidence="8">
    <location>
        <begin position="1"/>
        <end position="21"/>
    </location>
</feature>